<keyword evidence="3" id="KW-0863">Zinc-finger</keyword>
<organism evidence="7 8">
    <name type="scientific">Caenorhabditis auriculariae</name>
    <dbReference type="NCBI Taxonomy" id="2777116"/>
    <lineage>
        <taxon>Eukaryota</taxon>
        <taxon>Metazoa</taxon>
        <taxon>Ecdysozoa</taxon>
        <taxon>Nematoda</taxon>
        <taxon>Chromadorea</taxon>
        <taxon>Rhabditida</taxon>
        <taxon>Rhabditina</taxon>
        <taxon>Rhabditomorpha</taxon>
        <taxon>Rhabditoidea</taxon>
        <taxon>Rhabditidae</taxon>
        <taxon>Peloderinae</taxon>
        <taxon>Caenorhabditis</taxon>
    </lineage>
</organism>
<dbReference type="GO" id="GO:0008270">
    <property type="term" value="F:zinc ion binding"/>
    <property type="evidence" value="ECO:0007669"/>
    <property type="project" value="UniProtKB-KW"/>
</dbReference>
<protein>
    <recommendedName>
        <fullName evidence="6">C3H1-type domain-containing protein</fullName>
    </recommendedName>
</protein>
<dbReference type="FunFam" id="3.30.70.330:FF:000208">
    <property type="entry name" value="RNA-binding protein 27 isoform X2"/>
    <property type="match status" value="1"/>
</dbReference>
<feature type="domain" description="C3H1-type" evidence="6">
    <location>
        <begin position="268"/>
        <end position="296"/>
    </location>
</feature>
<feature type="compositionally biased region" description="Basic residues" evidence="5">
    <location>
        <begin position="244"/>
        <end position="253"/>
    </location>
</feature>
<feature type="compositionally biased region" description="Basic and acidic residues" evidence="5">
    <location>
        <begin position="649"/>
        <end position="667"/>
    </location>
</feature>
<evidence type="ECO:0000256" key="1">
    <source>
        <dbReference type="ARBA" id="ARBA00022884"/>
    </source>
</evidence>
<dbReference type="InterPro" id="IPR000571">
    <property type="entry name" value="Znf_CCCH"/>
</dbReference>
<feature type="compositionally biased region" description="Basic and acidic residues" evidence="5">
    <location>
        <begin position="254"/>
        <end position="269"/>
    </location>
</feature>
<keyword evidence="4" id="KW-0175">Coiled coil</keyword>
<feature type="region of interest" description="Disordered" evidence="5">
    <location>
        <begin position="89"/>
        <end position="270"/>
    </location>
</feature>
<keyword evidence="3" id="KW-0862">Zinc</keyword>
<evidence type="ECO:0000256" key="4">
    <source>
        <dbReference type="SAM" id="Coils"/>
    </source>
</evidence>
<keyword evidence="3" id="KW-0479">Metal-binding</keyword>
<evidence type="ECO:0000313" key="7">
    <source>
        <dbReference type="EMBL" id="CAD6187972.1"/>
    </source>
</evidence>
<dbReference type="Gene3D" id="3.30.70.330">
    <property type="match status" value="1"/>
</dbReference>
<evidence type="ECO:0000256" key="2">
    <source>
        <dbReference type="ARBA" id="ARBA00043866"/>
    </source>
</evidence>
<dbReference type="InterPro" id="IPR000504">
    <property type="entry name" value="RRM_dom"/>
</dbReference>
<dbReference type="Pfam" id="PF01480">
    <property type="entry name" value="PWI"/>
    <property type="match status" value="1"/>
</dbReference>
<evidence type="ECO:0000256" key="5">
    <source>
        <dbReference type="SAM" id="MobiDB-lite"/>
    </source>
</evidence>
<reference evidence="7" key="1">
    <citation type="submission" date="2020-10" db="EMBL/GenBank/DDBJ databases">
        <authorList>
            <person name="Kikuchi T."/>
        </authorList>
    </citation>
    <scope>NUCLEOTIDE SEQUENCE</scope>
    <source>
        <strain evidence="7">NKZ352</strain>
    </source>
</reference>
<dbReference type="InterPro" id="IPR035979">
    <property type="entry name" value="RBD_domain_sf"/>
</dbReference>
<dbReference type="PANTHER" id="PTHR14398:SF0">
    <property type="entry name" value="ZINC FINGER PROTEIN SWM"/>
    <property type="match status" value="1"/>
</dbReference>
<evidence type="ECO:0000259" key="6">
    <source>
        <dbReference type="PROSITE" id="PS50103"/>
    </source>
</evidence>
<evidence type="ECO:0000313" key="8">
    <source>
        <dbReference type="Proteomes" id="UP000835052"/>
    </source>
</evidence>
<keyword evidence="1" id="KW-0694">RNA-binding</keyword>
<keyword evidence="8" id="KW-1185">Reference proteome</keyword>
<feature type="coiled-coil region" evidence="4">
    <location>
        <begin position="545"/>
        <end position="589"/>
    </location>
</feature>
<dbReference type="InterPro" id="IPR002483">
    <property type="entry name" value="PWI_dom"/>
</dbReference>
<proteinExistence type="predicted"/>
<dbReference type="SUPFAM" id="SSF54928">
    <property type="entry name" value="RNA-binding domain, RBD"/>
    <property type="match status" value="1"/>
</dbReference>
<dbReference type="SMART" id="SM00360">
    <property type="entry name" value="RRM"/>
    <property type="match status" value="2"/>
</dbReference>
<evidence type="ECO:0000256" key="3">
    <source>
        <dbReference type="PROSITE-ProRule" id="PRU00723"/>
    </source>
</evidence>
<dbReference type="EMBL" id="CAJGYM010000007">
    <property type="protein sequence ID" value="CAD6187972.1"/>
    <property type="molecule type" value="Genomic_DNA"/>
</dbReference>
<dbReference type="SMART" id="SM00356">
    <property type="entry name" value="ZnF_C3H1"/>
    <property type="match status" value="1"/>
</dbReference>
<dbReference type="GO" id="GO:0003723">
    <property type="term" value="F:RNA binding"/>
    <property type="evidence" value="ECO:0007669"/>
    <property type="project" value="UniProtKB-KW"/>
</dbReference>
<dbReference type="InterPro" id="IPR045137">
    <property type="entry name" value="RBM26/27"/>
</dbReference>
<sequence length="788" mass="88501">MIIEEIEDFHKWLIEELTPICDADPSALAKYVLALLRKPHMSVDEVRKFSLEQLDVFLGSNTVRFVEKMFNALKSKSYFEAPVSGPVADLSKEKKEPSQVVASVSSSNNPAEVSIKEENEKVNLPTSSSSISSSTREEQRRRPVTNQLSAPVTERKGHSKEDFPSTGEKRNENPLISRSIRKRISPPPAENKEKAGNRDVREHRTRRSRSPPARGSSRDRDRRSGRSGGSTNVRRTSPAERHRTERRRSRTRSRSMDRDRRERDRNGETRKRRCKNFELKGLCFRGDQCPYDHGPDPVVMDETALEGMVKFDVAKTNFSVPPPGYNPVNPPPPGVPVENMYIHGSVEGYNPEAPAIASNFTIPPPPLPVTAGTTAWRPPFSVQNVSFAPQGVIPVSQQTNRGTIRGRGRGRGGRVYQNFGNRNPELATLQVKKIPPEFNNIAKLNEHFSTFGTVDNIQVRFNSEPDTALITYSSRAEAMNAYTSPTPVLNNRFIKVFWHNPENSNPEGEFSRAGAVANVTGVSKTVVEKPKIATLKESKFVSAETQEMRAKRSEASEKYKNEKSQLTVLVDLQRRKTELLEKLMEKQKQLLVKARTSPEDKDKKQATKLVKHIHQKIKACKEEADQLLLSISEKTKTVDDALSYLDSLKNSKKEPSPELQENKAVESRKRKASNEISDTISKFNGVVIVKGIKSEDIDELMTHMEQFGETLDMNVSAEDEIAIATIPYRRAVDAIKAVKEGKLFKGSFLDMDLMTKIESDVLTTDAHMTANELLANIPLEIESDEDDS</sequence>
<feature type="compositionally biased region" description="Basic and acidic residues" evidence="5">
    <location>
        <begin position="153"/>
        <end position="172"/>
    </location>
</feature>
<feature type="zinc finger region" description="C3H1-type" evidence="3">
    <location>
        <begin position="268"/>
        <end position="296"/>
    </location>
</feature>
<accession>A0A8S1GY99</accession>
<dbReference type="GO" id="GO:0005634">
    <property type="term" value="C:nucleus"/>
    <property type="evidence" value="ECO:0007669"/>
    <property type="project" value="TreeGrafter"/>
</dbReference>
<dbReference type="InterPro" id="IPR012677">
    <property type="entry name" value="Nucleotide-bd_a/b_plait_sf"/>
</dbReference>
<comment type="caution">
    <text evidence="7">The sequence shown here is derived from an EMBL/GenBank/DDBJ whole genome shotgun (WGS) entry which is preliminary data.</text>
</comment>
<feature type="compositionally biased region" description="Basic and acidic residues" evidence="5">
    <location>
        <begin position="190"/>
        <end position="202"/>
    </location>
</feature>
<name>A0A8S1GY99_9PELO</name>
<dbReference type="OrthoDB" id="443401at2759"/>
<dbReference type="PROSITE" id="PS50103">
    <property type="entry name" value="ZF_C3H1"/>
    <property type="match status" value="1"/>
</dbReference>
<dbReference type="CDD" id="cd12257">
    <property type="entry name" value="RRM1_RBM26_like"/>
    <property type="match status" value="1"/>
</dbReference>
<gene>
    <name evidence="7" type="ORF">CAUJ_LOCUS3891</name>
</gene>
<feature type="region of interest" description="Disordered" evidence="5">
    <location>
        <begin position="649"/>
        <end position="671"/>
    </location>
</feature>
<feature type="compositionally biased region" description="Low complexity" evidence="5">
    <location>
        <begin position="98"/>
        <end position="113"/>
    </location>
</feature>
<comment type="function">
    <text evidence="2">May be involved in the turnover of nuclear polyadenylated (pA+) RNA.</text>
</comment>
<dbReference type="Proteomes" id="UP000835052">
    <property type="component" value="Unassembled WGS sequence"/>
</dbReference>
<dbReference type="AlphaFoldDB" id="A0A8S1GY99"/>
<dbReference type="PANTHER" id="PTHR14398">
    <property type="entry name" value="RNA RECOGNITION RRM/RNP DOMAIN"/>
    <property type="match status" value="1"/>
</dbReference>